<dbReference type="InParanoid" id="A0A1S3HDK3"/>
<dbReference type="KEGG" id="lak:106153693"/>
<dbReference type="AlphaFoldDB" id="A0A1S3HDK3"/>
<name>A0A1S3HDK3_LINAN</name>
<evidence type="ECO:0000259" key="2">
    <source>
        <dbReference type="Pfam" id="PF00243"/>
    </source>
</evidence>
<reference evidence="4" key="1">
    <citation type="submission" date="2025-08" db="UniProtKB">
        <authorList>
            <consortium name="RefSeq"/>
        </authorList>
    </citation>
    <scope>IDENTIFICATION</scope>
    <source>
        <tissue evidence="4">Gonads</tissue>
    </source>
</reference>
<sequence length="260" mass="29590">MCYKLDCRSGLVWTVKLFIEICALTALFNHAIFAEEIPESLYRQTQVELNRLGNGRVRIAMQKPEIPMPCRLGHCVNSDKYALRLSRPRRRKNQITLPRSLWPAYQLFLGSLAQESMDDLAGSNEGAKESEANEKRKPSPGRGSGQDMTNHDFDLNAIGAYYHVCSSVSDFEIISVAMNDNLDEVQVLPNTWVFTTKCRMPSHSCYGIGPGFESHCEQMKTWVQALARLNKESPWQWHWITVDSSCNCGVRPKAPEYKKK</sequence>
<evidence type="ECO:0000256" key="1">
    <source>
        <dbReference type="SAM" id="MobiDB-lite"/>
    </source>
</evidence>
<dbReference type="GO" id="GO:0005102">
    <property type="term" value="F:signaling receptor binding"/>
    <property type="evidence" value="ECO:0007669"/>
    <property type="project" value="InterPro"/>
</dbReference>
<dbReference type="Gene3D" id="2.10.90.10">
    <property type="entry name" value="Cystine-knot cytokines"/>
    <property type="match status" value="1"/>
</dbReference>
<proteinExistence type="predicted"/>
<accession>A0A1S3HDK3</accession>
<feature type="compositionally biased region" description="Basic and acidic residues" evidence="1">
    <location>
        <begin position="126"/>
        <end position="137"/>
    </location>
</feature>
<dbReference type="OrthoDB" id="6419982at2759"/>
<dbReference type="Proteomes" id="UP000085678">
    <property type="component" value="Unplaced"/>
</dbReference>
<dbReference type="InterPro" id="IPR002072">
    <property type="entry name" value="Nerve_growth_factor-rel"/>
</dbReference>
<keyword evidence="3" id="KW-1185">Reference proteome</keyword>
<evidence type="ECO:0000313" key="4">
    <source>
        <dbReference type="RefSeq" id="XP_013383174.1"/>
    </source>
</evidence>
<dbReference type="Pfam" id="PF00243">
    <property type="entry name" value="NGF"/>
    <property type="match status" value="1"/>
</dbReference>
<dbReference type="SUPFAM" id="SSF57501">
    <property type="entry name" value="Cystine-knot cytokines"/>
    <property type="match status" value="1"/>
</dbReference>
<dbReference type="RefSeq" id="XP_013383174.1">
    <property type="nucleotide sequence ID" value="XM_013527720.1"/>
</dbReference>
<dbReference type="InterPro" id="IPR029034">
    <property type="entry name" value="Cystine-knot_cytokine"/>
</dbReference>
<dbReference type="GeneID" id="106153693"/>
<evidence type="ECO:0000313" key="3">
    <source>
        <dbReference type="Proteomes" id="UP000085678"/>
    </source>
</evidence>
<dbReference type="PROSITE" id="PS50270">
    <property type="entry name" value="NGF_2"/>
    <property type="match status" value="1"/>
</dbReference>
<organism evidence="3 4">
    <name type="scientific">Lingula anatina</name>
    <name type="common">Brachiopod</name>
    <name type="synonym">Lingula unguis</name>
    <dbReference type="NCBI Taxonomy" id="7574"/>
    <lineage>
        <taxon>Eukaryota</taxon>
        <taxon>Metazoa</taxon>
        <taxon>Spiralia</taxon>
        <taxon>Lophotrochozoa</taxon>
        <taxon>Brachiopoda</taxon>
        <taxon>Linguliformea</taxon>
        <taxon>Lingulata</taxon>
        <taxon>Lingulida</taxon>
        <taxon>Linguloidea</taxon>
        <taxon>Lingulidae</taxon>
        <taxon>Lingula</taxon>
    </lineage>
</organism>
<gene>
    <name evidence="4" type="primary">LOC106153693</name>
</gene>
<feature type="domain" description="Nerve growth factor-related" evidence="2">
    <location>
        <begin position="175"/>
        <end position="253"/>
    </location>
</feature>
<protein>
    <submittedName>
        <fullName evidence="4">Uncharacterized protein LOC106153693</fullName>
    </submittedName>
</protein>
<feature type="region of interest" description="Disordered" evidence="1">
    <location>
        <begin position="119"/>
        <end position="149"/>
    </location>
</feature>